<dbReference type="Proteomes" id="UP001159363">
    <property type="component" value="Chromosome X"/>
</dbReference>
<dbReference type="PANTHER" id="PTHR47326:SF1">
    <property type="entry name" value="HTH PSQ-TYPE DOMAIN-CONTAINING PROTEIN"/>
    <property type="match status" value="1"/>
</dbReference>
<organism evidence="1 2">
    <name type="scientific">Dryococelus australis</name>
    <dbReference type="NCBI Taxonomy" id="614101"/>
    <lineage>
        <taxon>Eukaryota</taxon>
        <taxon>Metazoa</taxon>
        <taxon>Ecdysozoa</taxon>
        <taxon>Arthropoda</taxon>
        <taxon>Hexapoda</taxon>
        <taxon>Insecta</taxon>
        <taxon>Pterygota</taxon>
        <taxon>Neoptera</taxon>
        <taxon>Polyneoptera</taxon>
        <taxon>Phasmatodea</taxon>
        <taxon>Verophasmatodea</taxon>
        <taxon>Anareolatae</taxon>
        <taxon>Phasmatidae</taxon>
        <taxon>Eurycanthinae</taxon>
        <taxon>Dryococelus</taxon>
    </lineage>
</organism>
<dbReference type="EMBL" id="JARBHB010000004">
    <property type="protein sequence ID" value="KAJ8886870.1"/>
    <property type="molecule type" value="Genomic_DNA"/>
</dbReference>
<sequence length="239" mass="27589">MADNELSSKNAAFRSERRMLHKDLRFHTQKIMVVEQLLPGDVQRWQFCEKMLAILNDGANAVVLMSEEAYFHVKAAVLIGDESRELHQLSLHSPKVTVCCAVVKFGITVPYFYEEENVSVTVTLASEIKILNTFLQPELDIRRVSMSDLWFQQDGATSHMSRRVMAFVRHIFPQHVIYRFDDFPYIKCTQAGRTPLRLLKECIRQQIAAVREEMAVSAMQDFEERLKLCMQEGGHHLAD</sequence>
<reference evidence="1 2" key="1">
    <citation type="submission" date="2023-02" db="EMBL/GenBank/DDBJ databases">
        <title>LHISI_Scaffold_Assembly.</title>
        <authorList>
            <person name="Stuart O.P."/>
            <person name="Cleave R."/>
            <person name="Magrath M.J.L."/>
            <person name="Mikheyev A.S."/>
        </authorList>
    </citation>
    <scope>NUCLEOTIDE SEQUENCE [LARGE SCALE GENOMIC DNA]</scope>
    <source>
        <strain evidence="1">Daus_M_001</strain>
        <tissue evidence="1">Leg muscle</tissue>
    </source>
</reference>
<dbReference type="PANTHER" id="PTHR47326">
    <property type="entry name" value="TRANSPOSABLE ELEMENT TC3 TRANSPOSASE-LIKE PROTEIN"/>
    <property type="match status" value="1"/>
</dbReference>
<dbReference type="Gene3D" id="3.30.420.10">
    <property type="entry name" value="Ribonuclease H-like superfamily/Ribonuclease H"/>
    <property type="match status" value="1"/>
</dbReference>
<feature type="non-terminal residue" evidence="1">
    <location>
        <position position="239"/>
    </location>
</feature>
<gene>
    <name evidence="1" type="ORF">PR048_013082</name>
</gene>
<accession>A0ABQ9HRW1</accession>
<evidence type="ECO:0000313" key="1">
    <source>
        <dbReference type="EMBL" id="KAJ8886870.1"/>
    </source>
</evidence>
<comment type="caution">
    <text evidence="1">The sequence shown here is derived from an EMBL/GenBank/DDBJ whole genome shotgun (WGS) entry which is preliminary data.</text>
</comment>
<protein>
    <submittedName>
        <fullName evidence="1">Uncharacterized protein</fullName>
    </submittedName>
</protein>
<name>A0ABQ9HRW1_9NEOP</name>
<proteinExistence type="predicted"/>
<keyword evidence="2" id="KW-1185">Reference proteome</keyword>
<evidence type="ECO:0000313" key="2">
    <source>
        <dbReference type="Proteomes" id="UP001159363"/>
    </source>
</evidence>
<dbReference type="InterPro" id="IPR036397">
    <property type="entry name" value="RNaseH_sf"/>
</dbReference>